<gene>
    <name evidence="2" type="ORF">BDBG_03454</name>
</gene>
<dbReference type="EMBL" id="GG657452">
    <property type="protein sequence ID" value="OAT07385.1"/>
    <property type="molecule type" value="Genomic_DNA"/>
</dbReference>
<dbReference type="OrthoDB" id="3682664at2759"/>
<dbReference type="GeneID" id="8509915"/>
<name>A0A179UH65_BLAGS</name>
<protein>
    <submittedName>
        <fullName evidence="2">BYS1 domain-containing protein</fullName>
    </submittedName>
</protein>
<dbReference type="AlphaFoldDB" id="A0A179UH65"/>
<feature type="signal peptide" evidence="1">
    <location>
        <begin position="1"/>
        <end position="20"/>
    </location>
</feature>
<dbReference type="Pfam" id="PF04681">
    <property type="entry name" value="Bys1"/>
    <property type="match status" value="1"/>
</dbReference>
<dbReference type="STRING" id="559298.A0A179UH65"/>
<dbReference type="PANTHER" id="PTHR36195:SF4">
    <property type="entry name" value="DOMAIN PROTEIN, PUTATIVE (AFU_ORTHOLOGUE AFUA_5G01990)-RELATED"/>
    <property type="match status" value="1"/>
</dbReference>
<dbReference type="RefSeq" id="XP_002626290.1">
    <property type="nucleotide sequence ID" value="XM_002626244.2"/>
</dbReference>
<reference evidence="3" key="1">
    <citation type="journal article" date="2015" name="PLoS Genet.">
        <title>The dynamic genome and transcriptome of the human fungal pathogen Blastomyces and close relative Emmonsia.</title>
        <authorList>
            <person name="Munoz J.F."/>
            <person name="Gauthier G.M."/>
            <person name="Desjardins C.A."/>
            <person name="Gallo J.E."/>
            <person name="Holder J."/>
            <person name="Sullivan T.D."/>
            <person name="Marty A.J."/>
            <person name="Carmen J.C."/>
            <person name="Chen Z."/>
            <person name="Ding L."/>
            <person name="Gujja S."/>
            <person name="Magrini V."/>
            <person name="Misas E."/>
            <person name="Mitreva M."/>
            <person name="Priest M."/>
            <person name="Saif S."/>
            <person name="Whiston E.A."/>
            <person name="Young S."/>
            <person name="Zeng Q."/>
            <person name="Goldman W.E."/>
            <person name="Mardis E.R."/>
            <person name="Taylor J.W."/>
            <person name="McEwen J.G."/>
            <person name="Clay O.K."/>
            <person name="Klein B.S."/>
            <person name="Cuomo C.A."/>
        </authorList>
    </citation>
    <scope>NUCLEOTIDE SEQUENCE [LARGE SCALE GENOMIC DNA]</scope>
    <source>
        <strain evidence="3">SLH14081</strain>
    </source>
</reference>
<dbReference type="InterPro" id="IPR006771">
    <property type="entry name" value="CetA-like"/>
</dbReference>
<organism evidence="2 3">
    <name type="scientific">Blastomyces gilchristii (strain SLH14081)</name>
    <name type="common">Blastomyces dermatitidis</name>
    <dbReference type="NCBI Taxonomy" id="559298"/>
    <lineage>
        <taxon>Eukaryota</taxon>
        <taxon>Fungi</taxon>
        <taxon>Dikarya</taxon>
        <taxon>Ascomycota</taxon>
        <taxon>Pezizomycotina</taxon>
        <taxon>Eurotiomycetes</taxon>
        <taxon>Eurotiomycetidae</taxon>
        <taxon>Onygenales</taxon>
        <taxon>Ajellomycetaceae</taxon>
        <taxon>Blastomyces</taxon>
    </lineage>
</organism>
<evidence type="ECO:0000313" key="3">
    <source>
        <dbReference type="Proteomes" id="UP000002038"/>
    </source>
</evidence>
<evidence type="ECO:0000256" key="1">
    <source>
        <dbReference type="SAM" id="SignalP"/>
    </source>
</evidence>
<evidence type="ECO:0000313" key="2">
    <source>
        <dbReference type="EMBL" id="OAT07385.1"/>
    </source>
</evidence>
<dbReference type="PANTHER" id="PTHR36195">
    <property type="entry name" value="DOMAIN PROTEIN, PUTATIVE (AFU_ORTHOLOGUE AFUA_5G01990)-RELATED-RELATED"/>
    <property type="match status" value="1"/>
</dbReference>
<proteinExistence type="predicted"/>
<dbReference type="KEGG" id="bgh:BDBG_03454"/>
<keyword evidence="3" id="KW-1185">Reference proteome</keyword>
<accession>A0A179UH65</accession>
<sequence length="170" mass="18348">MRLSSTFVGALAALAPTVQAVGKAIVVNYCPFDVYLNSVGSEIGPEQHLKAYGGTYSELFRHDPRSGGIAIKLTLEPGGLLHGAPQTIFAYNLVLPVIWYDLSDVFGDPFAGYPLKLAPSDPSCPVLFWPDGIPPGPSQVRNCQSKSDLTLTLCAYPFKKKGEEEEAFLD</sequence>
<keyword evidence="1" id="KW-0732">Signal</keyword>
<feature type="chain" id="PRO_5008107383" evidence="1">
    <location>
        <begin position="21"/>
        <end position="170"/>
    </location>
</feature>
<dbReference type="VEuPathDB" id="FungiDB:BDBG_03454"/>
<dbReference type="Proteomes" id="UP000002038">
    <property type="component" value="Unassembled WGS sequence"/>
</dbReference>